<proteinExistence type="inferred from homology"/>
<dbReference type="PANTHER" id="PTHR11487:SF0">
    <property type="entry name" value="S-ACYL FATTY ACID SYNTHASE THIOESTERASE, MEDIUM CHAIN"/>
    <property type="match status" value="1"/>
</dbReference>
<name>A0A3B8G5M3_9ACTN</name>
<dbReference type="Pfam" id="PF00975">
    <property type="entry name" value="Thioesterase"/>
    <property type="match status" value="1"/>
</dbReference>
<dbReference type="InterPro" id="IPR001031">
    <property type="entry name" value="Thioesterase"/>
</dbReference>
<dbReference type="InterPro" id="IPR029058">
    <property type="entry name" value="AB_hydrolase_fold"/>
</dbReference>
<evidence type="ECO:0000256" key="1">
    <source>
        <dbReference type="ARBA" id="ARBA00007169"/>
    </source>
</evidence>
<reference evidence="3" key="1">
    <citation type="journal article" date="2018" name="ACS Chem. Biol.">
        <title>Discovery of an Antibacterial Isoindolinone-Containing Tetracyclic Polyketide by Cryptic Gene Activation and Characterization of Its Biosynthetic Gene Cluster.</title>
        <authorList>
            <person name="Thong W.L."/>
            <person name="Shin-ya K."/>
            <person name="Nishiyama M."/>
            <person name="Kuzuyama T."/>
        </authorList>
    </citation>
    <scope>NUCLEOTIDE SEQUENCE</scope>
    <source>
        <strain evidence="3">SoC090715LN-16</strain>
    </source>
</reference>
<evidence type="ECO:0000259" key="2">
    <source>
        <dbReference type="Pfam" id="PF00975"/>
    </source>
</evidence>
<comment type="similarity">
    <text evidence="1">Belongs to the thioesterase family.</text>
</comment>
<gene>
    <name evidence="3" type="primary">idmB12</name>
</gene>
<dbReference type="EMBL" id="LC386909">
    <property type="protein sequence ID" value="BBE36460.1"/>
    <property type="molecule type" value="Genomic_DNA"/>
</dbReference>
<protein>
    <submittedName>
        <fullName evidence="3">Thioesterase</fullName>
    </submittedName>
</protein>
<dbReference type="InterPro" id="IPR012223">
    <property type="entry name" value="TEII"/>
</dbReference>
<sequence length="253" mass="27249">MSATAAALDRWFLGPPPGPDAEAVLYCLPPAGAGATGYLGWRRHAPAGLHVQPVQPPGRENRITEPPDLSTDELAEALCRRTDRPYALYGHSMGGVVAHAVVQALVRSGAPLPSRVYVGAAPPPLSPMSWLGRWLDAGDSDLVRETAALGGTPARVLAHARTRERLVRVLRSDLGWLAAHRPAVQPPLPVPLRGFAGDRDPLVGLDAMTGWRSFTDRSYVLRAVRGGHFFHLEDPRTLARAVAADLRLTEEDL</sequence>
<dbReference type="SUPFAM" id="SSF53474">
    <property type="entry name" value="alpha/beta-Hydrolases"/>
    <property type="match status" value="1"/>
</dbReference>
<dbReference type="AlphaFoldDB" id="A0A3B8G5M3"/>
<feature type="domain" description="Thioesterase" evidence="2">
    <location>
        <begin position="25"/>
        <end position="242"/>
    </location>
</feature>
<dbReference type="PANTHER" id="PTHR11487">
    <property type="entry name" value="THIOESTERASE"/>
    <property type="match status" value="1"/>
</dbReference>
<organism evidence="3">
    <name type="scientific">Streptomyces sp. SoC090715LN-16</name>
    <dbReference type="NCBI Taxonomy" id="1898658"/>
    <lineage>
        <taxon>Bacteria</taxon>
        <taxon>Bacillati</taxon>
        <taxon>Actinomycetota</taxon>
        <taxon>Actinomycetes</taxon>
        <taxon>Kitasatosporales</taxon>
        <taxon>Streptomycetaceae</taxon>
        <taxon>Streptomyces</taxon>
    </lineage>
</organism>
<evidence type="ECO:0000313" key="3">
    <source>
        <dbReference type="EMBL" id="BBE36460.1"/>
    </source>
</evidence>
<accession>A0A3B8G5M3</accession>
<dbReference type="GO" id="GO:0008610">
    <property type="term" value="P:lipid biosynthetic process"/>
    <property type="evidence" value="ECO:0007669"/>
    <property type="project" value="TreeGrafter"/>
</dbReference>
<dbReference type="Gene3D" id="3.40.50.1820">
    <property type="entry name" value="alpha/beta hydrolase"/>
    <property type="match status" value="1"/>
</dbReference>